<dbReference type="EMBL" id="LIAE01006347">
    <property type="protein sequence ID" value="PAV90888.1"/>
    <property type="molecule type" value="Genomic_DNA"/>
</dbReference>
<gene>
    <name evidence="2" type="ORF">WR25_15794</name>
</gene>
<feature type="region of interest" description="Disordered" evidence="1">
    <location>
        <begin position="32"/>
        <end position="56"/>
    </location>
</feature>
<dbReference type="AlphaFoldDB" id="A0A2A2LXJ6"/>
<dbReference type="Proteomes" id="UP000218231">
    <property type="component" value="Unassembled WGS sequence"/>
</dbReference>
<evidence type="ECO:0000256" key="1">
    <source>
        <dbReference type="SAM" id="MobiDB-lite"/>
    </source>
</evidence>
<accession>A0A2A2LXJ6</accession>
<comment type="caution">
    <text evidence="2">The sequence shown here is derived from an EMBL/GenBank/DDBJ whole genome shotgun (WGS) entry which is preliminary data.</text>
</comment>
<sequence>MSRVVTPQSLENMIRHVCGAKIPHNFAVRSCSRNGRKDEEGDNNGNNNSPAGGDEWKVGFEALNAAMSRQTMLPVATSANQLRPPIPL</sequence>
<evidence type="ECO:0000313" key="2">
    <source>
        <dbReference type="EMBL" id="PAV90888.1"/>
    </source>
</evidence>
<reference evidence="2 3" key="1">
    <citation type="journal article" date="2017" name="Curr. Biol.">
        <title>Genome architecture and evolution of a unichromosomal asexual nematode.</title>
        <authorList>
            <person name="Fradin H."/>
            <person name="Zegar C."/>
            <person name="Gutwein M."/>
            <person name="Lucas J."/>
            <person name="Kovtun M."/>
            <person name="Corcoran D."/>
            <person name="Baugh L.R."/>
            <person name="Kiontke K."/>
            <person name="Gunsalus K."/>
            <person name="Fitch D.H."/>
            <person name="Piano F."/>
        </authorList>
    </citation>
    <scope>NUCLEOTIDE SEQUENCE [LARGE SCALE GENOMIC DNA]</scope>
    <source>
        <strain evidence="2">PF1309</strain>
    </source>
</reference>
<protein>
    <submittedName>
        <fullName evidence="2">Uncharacterized protein</fullName>
    </submittedName>
</protein>
<name>A0A2A2LXJ6_9BILA</name>
<evidence type="ECO:0000313" key="3">
    <source>
        <dbReference type="Proteomes" id="UP000218231"/>
    </source>
</evidence>
<proteinExistence type="predicted"/>
<keyword evidence="3" id="KW-1185">Reference proteome</keyword>
<organism evidence="2 3">
    <name type="scientific">Diploscapter pachys</name>
    <dbReference type="NCBI Taxonomy" id="2018661"/>
    <lineage>
        <taxon>Eukaryota</taxon>
        <taxon>Metazoa</taxon>
        <taxon>Ecdysozoa</taxon>
        <taxon>Nematoda</taxon>
        <taxon>Chromadorea</taxon>
        <taxon>Rhabditida</taxon>
        <taxon>Rhabditina</taxon>
        <taxon>Rhabditomorpha</taxon>
        <taxon>Rhabditoidea</taxon>
        <taxon>Rhabditidae</taxon>
        <taxon>Diploscapter</taxon>
    </lineage>
</organism>